<dbReference type="Proteomes" id="UP000181901">
    <property type="component" value="Unassembled WGS sequence"/>
</dbReference>
<dbReference type="AlphaFoldDB" id="A0A1J5MZH7"/>
<gene>
    <name evidence="2" type="ORF">BerOc1_00293</name>
</gene>
<evidence type="ECO:0008006" key="4">
    <source>
        <dbReference type="Google" id="ProtNLM"/>
    </source>
</evidence>
<dbReference type="EMBL" id="LKAQ01000001">
    <property type="protein sequence ID" value="OIQ51830.1"/>
    <property type="molecule type" value="Genomic_DNA"/>
</dbReference>
<name>A0A1J5MZH7_9BACT</name>
<reference evidence="2 3" key="1">
    <citation type="submission" date="2015-09" db="EMBL/GenBank/DDBJ databases">
        <title>Genome of Desulfovibrio dechloracetivorans BerOc1, a mercury methylating strain isolated from highly hydrocarbons and metals contaminated coastal sediments.</title>
        <authorList>
            <person name="Goni Urriza M."/>
            <person name="Gassie C."/>
            <person name="Bouchez O."/>
            <person name="Klopp C."/>
            <person name="Ranchou-Peyruse A."/>
            <person name="Remy G."/>
        </authorList>
    </citation>
    <scope>NUCLEOTIDE SEQUENCE [LARGE SCALE GENOMIC DNA]</scope>
    <source>
        <strain evidence="2 3">BerOc1</strain>
    </source>
</reference>
<dbReference type="InterPro" id="IPR010321">
    <property type="entry name" value="DUF922"/>
</dbReference>
<sequence length="199" mass="23150">MQHVPSRRLRRFIPAALALSLLLLAAPALADVVRTVSTEYYMVEGTEPTTIILNLKRSSPLNEGNKTYQANTRTYIRTTYNIEQRGDTCRITNVVVYLHLTYLYPKLKHSVDFETRKWWRGFYRQLEKHELIHGEISTKAAHKLSDTLENLKTGDCHNIKSTAKVKARRILEQMKKDQVSYDALTQHGFKQQRNMGRYP</sequence>
<comment type="caution">
    <text evidence="2">The sequence shown here is derived from an EMBL/GenBank/DDBJ whole genome shotgun (WGS) entry which is preliminary data.</text>
</comment>
<evidence type="ECO:0000313" key="2">
    <source>
        <dbReference type="EMBL" id="OIQ51830.1"/>
    </source>
</evidence>
<evidence type="ECO:0000313" key="3">
    <source>
        <dbReference type="Proteomes" id="UP000181901"/>
    </source>
</evidence>
<dbReference type="Pfam" id="PF06037">
    <property type="entry name" value="DUF922"/>
    <property type="match status" value="1"/>
</dbReference>
<proteinExistence type="predicted"/>
<protein>
    <recommendedName>
        <fullName evidence="4">DUF922 domain-containing protein</fullName>
    </recommendedName>
</protein>
<accession>A0A1J5MZH7</accession>
<organism evidence="2 3">
    <name type="scientific">Pseudodesulfovibrio hydrargyri</name>
    <dbReference type="NCBI Taxonomy" id="2125990"/>
    <lineage>
        <taxon>Bacteria</taxon>
        <taxon>Pseudomonadati</taxon>
        <taxon>Thermodesulfobacteriota</taxon>
        <taxon>Desulfovibrionia</taxon>
        <taxon>Desulfovibrionales</taxon>
        <taxon>Desulfovibrionaceae</taxon>
    </lineage>
</organism>
<feature type="signal peptide" evidence="1">
    <location>
        <begin position="1"/>
        <end position="30"/>
    </location>
</feature>
<evidence type="ECO:0000256" key="1">
    <source>
        <dbReference type="SAM" id="SignalP"/>
    </source>
</evidence>
<keyword evidence="3" id="KW-1185">Reference proteome</keyword>
<dbReference type="OrthoDB" id="5465004at2"/>
<keyword evidence="1" id="KW-0732">Signal</keyword>
<dbReference type="RefSeq" id="WP_071543946.1">
    <property type="nucleotide sequence ID" value="NZ_LKAQ01000001.1"/>
</dbReference>
<feature type="chain" id="PRO_5009635447" description="DUF922 domain-containing protein" evidence="1">
    <location>
        <begin position="31"/>
        <end position="199"/>
    </location>
</feature>